<evidence type="ECO:0000256" key="4">
    <source>
        <dbReference type="ARBA" id="ARBA00010609"/>
    </source>
</evidence>
<dbReference type="Pfam" id="PF07732">
    <property type="entry name" value="Cu-oxidase_3"/>
    <property type="match status" value="1"/>
</dbReference>
<keyword evidence="12" id="KW-0325">Glycoprotein</keyword>
<dbReference type="InterPro" id="IPR033138">
    <property type="entry name" value="Cu_oxidase_CS"/>
</dbReference>
<comment type="similarity">
    <text evidence="4">Belongs to the multicopper oxidase family.</text>
</comment>
<dbReference type="InterPro" id="IPR045087">
    <property type="entry name" value="Cu-oxidase_fam"/>
</dbReference>
<dbReference type="Pfam" id="PF00394">
    <property type="entry name" value="Cu-oxidase"/>
    <property type="match status" value="2"/>
</dbReference>
<evidence type="ECO:0000259" key="17">
    <source>
        <dbReference type="Pfam" id="PF07732"/>
    </source>
</evidence>
<dbReference type="InterPro" id="IPR011707">
    <property type="entry name" value="Cu-oxidase-like_N"/>
</dbReference>
<evidence type="ECO:0000313" key="18">
    <source>
        <dbReference type="EMBL" id="KAL3504627.1"/>
    </source>
</evidence>
<dbReference type="PROSITE" id="PS00080">
    <property type="entry name" value="MULTICOPPER_OXIDASE2"/>
    <property type="match status" value="1"/>
</dbReference>
<evidence type="ECO:0000256" key="10">
    <source>
        <dbReference type="ARBA" id="ARBA00023002"/>
    </source>
</evidence>
<dbReference type="EC" id="1.10.3.2" evidence="5"/>
<evidence type="ECO:0000256" key="3">
    <source>
        <dbReference type="ARBA" id="ARBA00004271"/>
    </source>
</evidence>
<dbReference type="CDD" id="cd13897">
    <property type="entry name" value="CuRO_3_LCC_plant"/>
    <property type="match status" value="1"/>
</dbReference>
<comment type="caution">
    <text evidence="18">The sequence shown here is derived from an EMBL/GenBank/DDBJ whole genome shotgun (WGS) entry which is preliminary data.</text>
</comment>
<dbReference type="InterPro" id="IPR011706">
    <property type="entry name" value="Cu-oxidase_C"/>
</dbReference>
<evidence type="ECO:0000259" key="16">
    <source>
        <dbReference type="Pfam" id="PF07731"/>
    </source>
</evidence>
<reference evidence="18 19" key="1">
    <citation type="submission" date="2024-11" db="EMBL/GenBank/DDBJ databases">
        <title>A near-complete genome assembly of Cinchona calisaya.</title>
        <authorList>
            <person name="Lian D.C."/>
            <person name="Zhao X.W."/>
            <person name="Wei L."/>
        </authorList>
    </citation>
    <scope>NUCLEOTIDE SEQUENCE [LARGE SCALE GENOMIC DNA]</scope>
    <source>
        <tissue evidence="18">Nenye</tissue>
    </source>
</reference>
<feature type="signal peptide" evidence="14">
    <location>
        <begin position="1"/>
        <end position="23"/>
    </location>
</feature>
<dbReference type="InterPro" id="IPR034289">
    <property type="entry name" value="CuRO_3_LCC"/>
</dbReference>
<dbReference type="GO" id="GO:0046872">
    <property type="term" value="F:metal ion binding"/>
    <property type="evidence" value="ECO:0007669"/>
    <property type="project" value="UniProtKB-KW"/>
</dbReference>
<keyword evidence="9" id="KW-0677">Repeat</keyword>
<dbReference type="PROSITE" id="PS00079">
    <property type="entry name" value="MULTICOPPER_OXIDASE1"/>
    <property type="match status" value="1"/>
</dbReference>
<dbReference type="GO" id="GO:0046274">
    <property type="term" value="P:lignin catabolic process"/>
    <property type="evidence" value="ECO:0007669"/>
    <property type="project" value="UniProtKB-KW"/>
</dbReference>
<keyword evidence="10" id="KW-0560">Oxidoreductase</keyword>
<evidence type="ECO:0000256" key="14">
    <source>
        <dbReference type="SAM" id="SignalP"/>
    </source>
</evidence>
<evidence type="ECO:0000256" key="8">
    <source>
        <dbReference type="ARBA" id="ARBA00022723"/>
    </source>
</evidence>
<evidence type="ECO:0000256" key="11">
    <source>
        <dbReference type="ARBA" id="ARBA00023008"/>
    </source>
</evidence>
<evidence type="ECO:0000313" key="19">
    <source>
        <dbReference type="Proteomes" id="UP001630127"/>
    </source>
</evidence>
<comment type="cofactor">
    <cofactor evidence="2">
        <name>Cu cation</name>
        <dbReference type="ChEBI" id="CHEBI:23378"/>
    </cofactor>
</comment>
<dbReference type="SUPFAM" id="SSF49503">
    <property type="entry name" value="Cupredoxins"/>
    <property type="match status" value="3"/>
</dbReference>
<dbReference type="Gene3D" id="2.60.40.420">
    <property type="entry name" value="Cupredoxins - blue copper proteins"/>
    <property type="match status" value="3"/>
</dbReference>
<dbReference type="InterPro" id="IPR008972">
    <property type="entry name" value="Cupredoxin"/>
</dbReference>
<gene>
    <name evidence="18" type="ORF">ACH5RR_034468</name>
</gene>
<dbReference type="Pfam" id="PF07731">
    <property type="entry name" value="Cu-oxidase_2"/>
    <property type="match status" value="1"/>
</dbReference>
<sequence>MKGFILTLLSVFLFLGSILPSQAMQHRYTFIVQEAAYTRLCSTKNILTVNGQFPGPAIHIRQGDTTVIHVHNSAKENITIHWHGVLQPRNPWSDGPEYVTQCPIMPGKSFTQIIPLTEELGTLWWHAHSDWSRATVHGLIIIYPRMGGRFPFPSPQAEVPLVLGEWWKSDIQVVFNEFKSNGGDPNVSDALLINGQPGDLYPCSKPAMTNIIFFSIAKHQIIVVGSDGSYTKPLKSDYIAISPGQTIDFLLVANQSPNHYYMAAKAYSSAPRVPFDNSTTTAILEYIGNYTPSSQLTFPNLPLLNDTKALTNFTFSLRSLASKVDVPLDVDTKLFFTLSINLLPCEANKTCLGPLGERFATSINNISLVNPNRDILEAYYNGLGGVYGDQFPGFPPSEFNYTSNNLSLALVTPSRGTEVRVLEYGSNVEIVFQGTNLVVGIDHPIHLHGHSFHVVGWGIGNFDVKKDPLNYNLVDPPLMNRIAVPRKGWKTIRFKANNPGVWFMHCHFERHVSWGMGMTFIVKNGEGPGEQMLPPPSDMPPC</sequence>
<comment type="subcellular location">
    <subcellularLocation>
        <location evidence="3">Secreted</location>
        <location evidence="3">Extracellular space</location>
        <location evidence="3">Apoplast</location>
    </subcellularLocation>
</comment>
<dbReference type="GO" id="GO:0048046">
    <property type="term" value="C:apoplast"/>
    <property type="evidence" value="ECO:0007669"/>
    <property type="project" value="UniProtKB-SubCell"/>
</dbReference>
<feature type="domain" description="Plastocyanin-like" evidence="15">
    <location>
        <begin position="210"/>
        <end position="288"/>
    </location>
</feature>
<keyword evidence="13" id="KW-0439">Lignin degradation</keyword>
<dbReference type="EMBL" id="JBJUIK010000014">
    <property type="protein sequence ID" value="KAL3504627.1"/>
    <property type="molecule type" value="Genomic_DNA"/>
</dbReference>
<dbReference type="InterPro" id="IPR034288">
    <property type="entry name" value="CuRO_1_LCC"/>
</dbReference>
<keyword evidence="19" id="KW-1185">Reference proteome</keyword>
<proteinExistence type="inferred from homology"/>
<comment type="catalytic activity">
    <reaction evidence="1">
        <text>4 hydroquinone + O2 = 4 benzosemiquinone + 2 H2O</text>
        <dbReference type="Rhea" id="RHEA:11276"/>
        <dbReference type="ChEBI" id="CHEBI:15377"/>
        <dbReference type="ChEBI" id="CHEBI:15379"/>
        <dbReference type="ChEBI" id="CHEBI:17594"/>
        <dbReference type="ChEBI" id="CHEBI:17977"/>
        <dbReference type="EC" id="1.10.3.2"/>
    </reaction>
</comment>
<feature type="chain" id="PRO_5044783129" description="laccase" evidence="14">
    <location>
        <begin position="24"/>
        <end position="542"/>
    </location>
</feature>
<name>A0ABD2YB06_9GENT</name>
<organism evidence="18 19">
    <name type="scientific">Cinchona calisaya</name>
    <dbReference type="NCBI Taxonomy" id="153742"/>
    <lineage>
        <taxon>Eukaryota</taxon>
        <taxon>Viridiplantae</taxon>
        <taxon>Streptophyta</taxon>
        <taxon>Embryophyta</taxon>
        <taxon>Tracheophyta</taxon>
        <taxon>Spermatophyta</taxon>
        <taxon>Magnoliopsida</taxon>
        <taxon>eudicotyledons</taxon>
        <taxon>Gunneridae</taxon>
        <taxon>Pentapetalae</taxon>
        <taxon>asterids</taxon>
        <taxon>lamiids</taxon>
        <taxon>Gentianales</taxon>
        <taxon>Rubiaceae</taxon>
        <taxon>Cinchonoideae</taxon>
        <taxon>Cinchoneae</taxon>
        <taxon>Cinchona</taxon>
    </lineage>
</organism>
<dbReference type="CDD" id="cd13875">
    <property type="entry name" value="CuRO_2_LCC_plant"/>
    <property type="match status" value="1"/>
</dbReference>
<evidence type="ECO:0000256" key="12">
    <source>
        <dbReference type="ARBA" id="ARBA00023180"/>
    </source>
</evidence>
<dbReference type="InterPro" id="IPR002355">
    <property type="entry name" value="Cu_oxidase_Cu_BS"/>
</dbReference>
<feature type="domain" description="Plastocyanin-like" evidence="17">
    <location>
        <begin position="32"/>
        <end position="145"/>
    </location>
</feature>
<keyword evidence="11" id="KW-0186">Copper</keyword>
<protein>
    <recommendedName>
        <fullName evidence="5">laccase</fullName>
        <ecNumber evidence="5">1.10.3.2</ecNumber>
    </recommendedName>
</protein>
<dbReference type="Proteomes" id="UP001630127">
    <property type="component" value="Unassembled WGS sequence"/>
</dbReference>
<dbReference type="AlphaFoldDB" id="A0ABD2YB06"/>
<feature type="domain" description="Plastocyanin-like" evidence="16">
    <location>
        <begin position="395"/>
        <end position="525"/>
    </location>
</feature>
<dbReference type="PANTHER" id="PTHR11709:SF443">
    <property type="entry name" value="LACCASE-15"/>
    <property type="match status" value="1"/>
</dbReference>
<evidence type="ECO:0000256" key="9">
    <source>
        <dbReference type="ARBA" id="ARBA00022737"/>
    </source>
</evidence>
<evidence type="ECO:0000256" key="1">
    <source>
        <dbReference type="ARBA" id="ARBA00000349"/>
    </source>
</evidence>
<evidence type="ECO:0000256" key="13">
    <source>
        <dbReference type="ARBA" id="ARBA00023185"/>
    </source>
</evidence>
<keyword evidence="8" id="KW-0479">Metal-binding</keyword>
<dbReference type="GO" id="GO:0052716">
    <property type="term" value="F:hydroquinone:oxygen oxidoreductase activity"/>
    <property type="evidence" value="ECO:0007669"/>
    <property type="project" value="UniProtKB-EC"/>
</dbReference>
<evidence type="ECO:0000259" key="15">
    <source>
        <dbReference type="Pfam" id="PF00394"/>
    </source>
</evidence>
<dbReference type="InterPro" id="IPR001117">
    <property type="entry name" value="Cu-oxidase_2nd"/>
</dbReference>
<keyword evidence="6" id="KW-0052">Apoplast</keyword>
<dbReference type="CDD" id="cd13849">
    <property type="entry name" value="CuRO_1_LCC_plant"/>
    <property type="match status" value="1"/>
</dbReference>
<evidence type="ECO:0000256" key="2">
    <source>
        <dbReference type="ARBA" id="ARBA00001935"/>
    </source>
</evidence>
<dbReference type="InterPro" id="IPR034285">
    <property type="entry name" value="CuRO_2_LCC"/>
</dbReference>
<evidence type="ECO:0000256" key="5">
    <source>
        <dbReference type="ARBA" id="ARBA00012297"/>
    </source>
</evidence>
<dbReference type="PANTHER" id="PTHR11709">
    <property type="entry name" value="MULTI-COPPER OXIDASE"/>
    <property type="match status" value="1"/>
</dbReference>
<evidence type="ECO:0000256" key="6">
    <source>
        <dbReference type="ARBA" id="ARBA00022523"/>
    </source>
</evidence>
<feature type="domain" description="Plastocyanin-like" evidence="15">
    <location>
        <begin position="158"/>
        <end position="202"/>
    </location>
</feature>
<keyword evidence="14" id="KW-0732">Signal</keyword>
<accession>A0ABD2YB06</accession>
<keyword evidence="7" id="KW-0964">Secreted</keyword>
<evidence type="ECO:0000256" key="7">
    <source>
        <dbReference type="ARBA" id="ARBA00022525"/>
    </source>
</evidence>